<evidence type="ECO:0000256" key="6">
    <source>
        <dbReference type="ARBA" id="ARBA00023163"/>
    </source>
</evidence>
<dbReference type="InterPro" id="IPR039355">
    <property type="entry name" value="Transcription_factor_GATA"/>
</dbReference>
<keyword evidence="4" id="KW-0862">Zinc</keyword>
<evidence type="ECO:0000256" key="2">
    <source>
        <dbReference type="ARBA" id="ARBA00022723"/>
    </source>
</evidence>
<keyword evidence="7" id="KW-0539">Nucleus</keyword>
<dbReference type="GO" id="GO:0000981">
    <property type="term" value="F:DNA-binding transcription factor activity, RNA polymerase II-specific"/>
    <property type="evidence" value="ECO:0007669"/>
    <property type="project" value="TreeGrafter"/>
</dbReference>
<feature type="domain" description="GATA-type" evidence="10">
    <location>
        <begin position="508"/>
        <end position="561"/>
    </location>
</feature>
<proteinExistence type="predicted"/>
<dbReference type="SUPFAM" id="SSF57716">
    <property type="entry name" value="Glucocorticoid receptor-like (DNA-binding domain)"/>
    <property type="match status" value="1"/>
</dbReference>
<dbReference type="SMART" id="SM00868">
    <property type="entry name" value="zf-AD"/>
    <property type="match status" value="1"/>
</dbReference>
<dbReference type="PROSITE" id="PS50114">
    <property type="entry name" value="GATA_ZN_FINGER_2"/>
    <property type="match status" value="1"/>
</dbReference>
<evidence type="ECO:0000256" key="1">
    <source>
        <dbReference type="ARBA" id="ARBA00004123"/>
    </source>
</evidence>
<feature type="region of interest" description="Disordered" evidence="9">
    <location>
        <begin position="209"/>
        <end position="352"/>
    </location>
</feature>
<feature type="compositionally biased region" description="Low complexity" evidence="9">
    <location>
        <begin position="328"/>
        <end position="352"/>
    </location>
</feature>
<evidence type="ECO:0000313" key="11">
    <source>
        <dbReference type="Proteomes" id="UP000504606"/>
    </source>
</evidence>
<keyword evidence="6" id="KW-0804">Transcription</keyword>
<keyword evidence="5" id="KW-0805">Transcription regulation</keyword>
<accession>A0A6J1SCS7</accession>
<dbReference type="Gene3D" id="3.30.50.10">
    <property type="entry name" value="Erythroid Transcription Factor GATA-1, subunit A"/>
    <property type="match status" value="1"/>
</dbReference>
<protein>
    <submittedName>
        <fullName evidence="12">Uncharacterized protein LOC113206919 isoform X1</fullName>
    </submittedName>
</protein>
<dbReference type="SMART" id="SM00401">
    <property type="entry name" value="ZnF_GATA"/>
    <property type="match status" value="1"/>
</dbReference>
<evidence type="ECO:0000259" key="10">
    <source>
        <dbReference type="PROSITE" id="PS50114"/>
    </source>
</evidence>
<evidence type="ECO:0000256" key="7">
    <source>
        <dbReference type="ARBA" id="ARBA00023242"/>
    </source>
</evidence>
<organism evidence="11 12">
    <name type="scientific">Frankliniella occidentalis</name>
    <name type="common">Western flower thrips</name>
    <name type="synonym">Euthrips occidentalis</name>
    <dbReference type="NCBI Taxonomy" id="133901"/>
    <lineage>
        <taxon>Eukaryota</taxon>
        <taxon>Metazoa</taxon>
        <taxon>Ecdysozoa</taxon>
        <taxon>Arthropoda</taxon>
        <taxon>Hexapoda</taxon>
        <taxon>Insecta</taxon>
        <taxon>Pterygota</taxon>
        <taxon>Neoptera</taxon>
        <taxon>Paraneoptera</taxon>
        <taxon>Thysanoptera</taxon>
        <taxon>Terebrantia</taxon>
        <taxon>Thripoidea</taxon>
        <taxon>Thripidae</taxon>
        <taxon>Frankliniella</taxon>
    </lineage>
</organism>
<sequence>MNTNRLTSPHYRGELCTPDAWPKCACVRGYVCALGFTHDFRESLLESHMTLFLERWHHDAIYNGVSEQDLLPPLVCQRCVYKLDVLHDFREGARKSDTILKQYLNYAEQDGKDHSHEELPLPKPIDLNSKFGSKLNKSLFEEKAPPPKPLDFKRNGFVASVKNEGDGMNKSPPPVAEAKCDITDRIKDENVEDDFYDDECSNSSRLVVAEGEEADESQGECEIENGSVQTSGVENGEGGKDSILGIDMSKKREEHRDKMLDEEAEDRHSQDMEPASPESLGRPLLEPEVQLKEDNGRVWTSPSRIDDQENASGNLLRSLITNRTERYQPPSSSSSPTPSPVLSSLQQSLQQSLKNRSEILAKALLRGPSPKNFHHVSSSSSPASHHFGGDGQQVEPPKDHMPLLIRNNVSVIPVSAGRMQGCGRRKQSYPSRAPDAFTVSSQASRSPANLVQEGVEEDDAVDGGDAEEYVEEPMEEGDDGEEDGSEANDSNNWSNFSGVVKSGKLAARRVDLSCTNCGTMTTTIWRRNPLGEMVCNACGLYYKLHGVNRPVTMRRDTIHTRRRRPKGEKSPRHRSKNKPSPVSAGGNGVSVSPQTGSSVPPRSSALEDHDEMLAALRRQIQPHLMLAALQHNNKNNNSAAVANLALQRHQLNLPNLSQPNVVRAHASAPYLSVPNYATVQVKTEAMNSGEKDSSKNLADVPLNLVASTQSD</sequence>
<name>A0A6J1SCS7_FRAOC</name>
<dbReference type="OrthoDB" id="515401at2759"/>
<keyword evidence="11" id="KW-1185">Reference proteome</keyword>
<feature type="region of interest" description="Disordered" evidence="9">
    <location>
        <begin position="370"/>
        <end position="399"/>
    </location>
</feature>
<feature type="compositionally biased region" description="Polar residues" evidence="9">
    <location>
        <begin position="310"/>
        <end position="322"/>
    </location>
</feature>
<keyword evidence="2" id="KW-0479">Metal-binding</keyword>
<reference evidence="12" key="1">
    <citation type="submission" date="2025-08" db="UniProtKB">
        <authorList>
            <consortium name="RefSeq"/>
        </authorList>
    </citation>
    <scope>IDENTIFICATION</scope>
    <source>
        <tissue evidence="12">Whole organism</tissue>
    </source>
</reference>
<dbReference type="GO" id="GO:0045944">
    <property type="term" value="P:positive regulation of transcription by RNA polymerase II"/>
    <property type="evidence" value="ECO:0007669"/>
    <property type="project" value="TreeGrafter"/>
</dbReference>
<dbReference type="GO" id="GO:0000978">
    <property type="term" value="F:RNA polymerase II cis-regulatory region sequence-specific DNA binding"/>
    <property type="evidence" value="ECO:0007669"/>
    <property type="project" value="TreeGrafter"/>
</dbReference>
<feature type="compositionally biased region" description="Acidic residues" evidence="9">
    <location>
        <begin position="210"/>
        <end position="223"/>
    </location>
</feature>
<dbReference type="Proteomes" id="UP000504606">
    <property type="component" value="Unplaced"/>
</dbReference>
<feature type="compositionally biased region" description="Polar residues" evidence="9">
    <location>
        <begin position="438"/>
        <end position="449"/>
    </location>
</feature>
<feature type="compositionally biased region" description="Polar residues" evidence="9">
    <location>
        <begin position="589"/>
        <end position="601"/>
    </location>
</feature>
<dbReference type="GO" id="GO:0045165">
    <property type="term" value="P:cell fate commitment"/>
    <property type="evidence" value="ECO:0007669"/>
    <property type="project" value="TreeGrafter"/>
</dbReference>
<feature type="compositionally biased region" description="Low complexity" evidence="9">
    <location>
        <begin position="375"/>
        <end position="386"/>
    </location>
</feature>
<dbReference type="RefSeq" id="XP_026278989.2">
    <property type="nucleotide sequence ID" value="XM_026423204.2"/>
</dbReference>
<dbReference type="GO" id="GO:0005634">
    <property type="term" value="C:nucleus"/>
    <property type="evidence" value="ECO:0007669"/>
    <property type="project" value="UniProtKB-SubCell"/>
</dbReference>
<evidence type="ECO:0000256" key="5">
    <source>
        <dbReference type="ARBA" id="ARBA00023015"/>
    </source>
</evidence>
<feature type="compositionally biased region" description="Basic residues" evidence="9">
    <location>
        <begin position="560"/>
        <end position="577"/>
    </location>
</feature>
<gene>
    <name evidence="12" type="primary">LOC113206919</name>
</gene>
<evidence type="ECO:0000256" key="4">
    <source>
        <dbReference type="ARBA" id="ARBA00022833"/>
    </source>
</evidence>
<dbReference type="Pfam" id="PF00320">
    <property type="entry name" value="GATA"/>
    <property type="match status" value="1"/>
</dbReference>
<dbReference type="PROSITE" id="PS00344">
    <property type="entry name" value="GATA_ZN_FINGER_1"/>
    <property type="match status" value="1"/>
</dbReference>
<evidence type="ECO:0000313" key="12">
    <source>
        <dbReference type="RefSeq" id="XP_026278989.2"/>
    </source>
</evidence>
<comment type="subcellular location">
    <subcellularLocation>
        <location evidence="1">Nucleus</location>
    </subcellularLocation>
</comment>
<feature type="region of interest" description="Disordered" evidence="9">
    <location>
        <begin position="685"/>
        <end position="711"/>
    </location>
</feature>
<dbReference type="FunFam" id="3.30.50.10:FF:000002">
    <property type="entry name" value="Gata transcription factor gatad"/>
    <property type="match status" value="1"/>
</dbReference>
<keyword evidence="3 8" id="KW-0863">Zinc-finger</keyword>
<feature type="compositionally biased region" description="Basic and acidic residues" evidence="9">
    <location>
        <begin position="248"/>
        <end position="271"/>
    </location>
</feature>
<dbReference type="GeneID" id="113206919"/>
<dbReference type="CDD" id="cd00202">
    <property type="entry name" value="ZnF_GATA"/>
    <property type="match status" value="1"/>
</dbReference>
<dbReference type="PRINTS" id="PR00619">
    <property type="entry name" value="GATAZNFINGER"/>
</dbReference>
<evidence type="ECO:0000256" key="8">
    <source>
        <dbReference type="PROSITE-ProRule" id="PRU00094"/>
    </source>
</evidence>
<dbReference type="AlphaFoldDB" id="A0A6J1SCS7"/>
<dbReference type="PANTHER" id="PTHR10071:SF281">
    <property type="entry name" value="BOX A-BINDING FACTOR-RELATED"/>
    <property type="match status" value="1"/>
</dbReference>
<dbReference type="InterPro" id="IPR012934">
    <property type="entry name" value="Znf_AD"/>
</dbReference>
<feature type="region of interest" description="Disordered" evidence="9">
    <location>
        <begin position="553"/>
        <end position="606"/>
    </location>
</feature>
<feature type="region of interest" description="Disordered" evidence="9">
    <location>
        <begin position="420"/>
        <end position="495"/>
    </location>
</feature>
<dbReference type="GO" id="GO:0008270">
    <property type="term" value="F:zinc ion binding"/>
    <property type="evidence" value="ECO:0007669"/>
    <property type="project" value="UniProtKB-KW"/>
</dbReference>
<evidence type="ECO:0000256" key="9">
    <source>
        <dbReference type="SAM" id="MobiDB-lite"/>
    </source>
</evidence>
<dbReference type="PANTHER" id="PTHR10071">
    <property type="entry name" value="TRANSCRIPTION FACTOR GATA FAMILY MEMBER"/>
    <property type="match status" value="1"/>
</dbReference>
<evidence type="ECO:0000256" key="3">
    <source>
        <dbReference type="ARBA" id="ARBA00022771"/>
    </source>
</evidence>
<dbReference type="InterPro" id="IPR000679">
    <property type="entry name" value="Znf_GATA"/>
</dbReference>
<dbReference type="InterPro" id="IPR013088">
    <property type="entry name" value="Znf_NHR/GATA"/>
</dbReference>
<feature type="compositionally biased region" description="Acidic residues" evidence="9">
    <location>
        <begin position="454"/>
        <end position="486"/>
    </location>
</feature>
<dbReference type="GO" id="GO:0000122">
    <property type="term" value="P:negative regulation of transcription by RNA polymerase II"/>
    <property type="evidence" value="ECO:0007669"/>
    <property type="project" value="TreeGrafter"/>
</dbReference>